<evidence type="ECO:0000313" key="3">
    <source>
        <dbReference type="Proteomes" id="UP000015106"/>
    </source>
</evidence>
<feature type="region of interest" description="Disordered" evidence="1">
    <location>
        <begin position="1"/>
        <end position="25"/>
    </location>
</feature>
<dbReference type="Gramene" id="TuG1812G0200001671.01.T01">
    <property type="protein sequence ID" value="TuG1812G0200001671.01.T01"/>
    <property type="gene ID" value="TuG1812G0200001671.01"/>
</dbReference>
<organism evidence="2 3">
    <name type="scientific">Triticum urartu</name>
    <name type="common">Red wild einkorn</name>
    <name type="synonym">Crithodium urartu</name>
    <dbReference type="NCBI Taxonomy" id="4572"/>
    <lineage>
        <taxon>Eukaryota</taxon>
        <taxon>Viridiplantae</taxon>
        <taxon>Streptophyta</taxon>
        <taxon>Embryophyta</taxon>
        <taxon>Tracheophyta</taxon>
        <taxon>Spermatophyta</taxon>
        <taxon>Magnoliopsida</taxon>
        <taxon>Liliopsida</taxon>
        <taxon>Poales</taxon>
        <taxon>Poaceae</taxon>
        <taxon>BOP clade</taxon>
        <taxon>Pooideae</taxon>
        <taxon>Triticodae</taxon>
        <taxon>Triticeae</taxon>
        <taxon>Triticinae</taxon>
        <taxon>Triticum</taxon>
    </lineage>
</organism>
<feature type="region of interest" description="Disordered" evidence="1">
    <location>
        <begin position="121"/>
        <end position="162"/>
    </location>
</feature>
<dbReference type="EnsemblPlants" id="TuG1812G0200001671.01.T01">
    <property type="protein sequence ID" value="TuG1812G0200001671.01.T01"/>
    <property type="gene ID" value="TuG1812G0200001671.01"/>
</dbReference>
<evidence type="ECO:0000256" key="1">
    <source>
        <dbReference type="SAM" id="MobiDB-lite"/>
    </source>
</evidence>
<feature type="compositionally biased region" description="Basic and acidic residues" evidence="1">
    <location>
        <begin position="131"/>
        <end position="144"/>
    </location>
</feature>
<sequence>MLQKSDESKHGRNVLKEQSRKMGTTQECLNKGRASAYIRFSIGCSSKIVDNVCKSNYRMELVKNSGFGYMLVKNSGFKQFFQGLHLVPSFFFTTNKQIKPTNTRPRLRKLAESVGWWRGRGTAQPWKRPTKKDEQRQTIERLGDKQSNNRTRTETIGRLQTG</sequence>
<evidence type="ECO:0000313" key="2">
    <source>
        <dbReference type="EnsemblPlants" id="TuG1812G0200001671.01.T01"/>
    </source>
</evidence>
<feature type="compositionally biased region" description="Basic and acidic residues" evidence="1">
    <location>
        <begin position="1"/>
        <end position="20"/>
    </location>
</feature>
<reference evidence="2" key="3">
    <citation type="submission" date="2022-06" db="UniProtKB">
        <authorList>
            <consortium name="EnsemblPlants"/>
        </authorList>
    </citation>
    <scope>IDENTIFICATION</scope>
</reference>
<reference evidence="2" key="2">
    <citation type="submission" date="2018-03" db="EMBL/GenBank/DDBJ databases">
        <title>The Triticum urartu genome reveals the dynamic nature of wheat genome evolution.</title>
        <authorList>
            <person name="Ling H."/>
            <person name="Ma B."/>
            <person name="Shi X."/>
            <person name="Liu H."/>
            <person name="Dong L."/>
            <person name="Sun H."/>
            <person name="Cao Y."/>
            <person name="Gao Q."/>
            <person name="Zheng S."/>
            <person name="Li Y."/>
            <person name="Yu Y."/>
            <person name="Du H."/>
            <person name="Qi M."/>
            <person name="Li Y."/>
            <person name="Yu H."/>
            <person name="Cui Y."/>
            <person name="Wang N."/>
            <person name="Chen C."/>
            <person name="Wu H."/>
            <person name="Zhao Y."/>
            <person name="Zhang J."/>
            <person name="Li Y."/>
            <person name="Zhou W."/>
            <person name="Zhang B."/>
            <person name="Hu W."/>
            <person name="Eijk M."/>
            <person name="Tang J."/>
            <person name="Witsenboer H."/>
            <person name="Zhao S."/>
            <person name="Li Z."/>
            <person name="Zhang A."/>
            <person name="Wang D."/>
            <person name="Liang C."/>
        </authorList>
    </citation>
    <scope>NUCLEOTIDE SEQUENCE [LARGE SCALE GENOMIC DNA]</scope>
    <source>
        <strain evidence="2">cv. G1812</strain>
    </source>
</reference>
<reference evidence="3" key="1">
    <citation type="journal article" date="2013" name="Nature">
        <title>Draft genome of the wheat A-genome progenitor Triticum urartu.</title>
        <authorList>
            <person name="Ling H.Q."/>
            <person name="Zhao S."/>
            <person name="Liu D."/>
            <person name="Wang J."/>
            <person name="Sun H."/>
            <person name="Zhang C."/>
            <person name="Fan H."/>
            <person name="Li D."/>
            <person name="Dong L."/>
            <person name="Tao Y."/>
            <person name="Gao C."/>
            <person name="Wu H."/>
            <person name="Li Y."/>
            <person name="Cui Y."/>
            <person name="Guo X."/>
            <person name="Zheng S."/>
            <person name="Wang B."/>
            <person name="Yu K."/>
            <person name="Liang Q."/>
            <person name="Yang W."/>
            <person name="Lou X."/>
            <person name="Chen J."/>
            <person name="Feng M."/>
            <person name="Jian J."/>
            <person name="Zhang X."/>
            <person name="Luo G."/>
            <person name="Jiang Y."/>
            <person name="Liu J."/>
            <person name="Wang Z."/>
            <person name="Sha Y."/>
            <person name="Zhang B."/>
            <person name="Wu H."/>
            <person name="Tang D."/>
            <person name="Shen Q."/>
            <person name="Xue P."/>
            <person name="Zou S."/>
            <person name="Wang X."/>
            <person name="Liu X."/>
            <person name="Wang F."/>
            <person name="Yang Y."/>
            <person name="An X."/>
            <person name="Dong Z."/>
            <person name="Zhang K."/>
            <person name="Zhang X."/>
            <person name="Luo M.C."/>
            <person name="Dvorak J."/>
            <person name="Tong Y."/>
            <person name="Wang J."/>
            <person name="Yang H."/>
            <person name="Li Z."/>
            <person name="Wang D."/>
            <person name="Zhang A."/>
            <person name="Wang J."/>
        </authorList>
    </citation>
    <scope>NUCLEOTIDE SEQUENCE</scope>
    <source>
        <strain evidence="3">cv. G1812</strain>
    </source>
</reference>
<name>A0A8R7TEF6_TRIUA</name>
<dbReference type="AlphaFoldDB" id="A0A8R7TEF6"/>
<accession>A0A8R7TEF6</accession>
<proteinExistence type="predicted"/>
<dbReference type="Proteomes" id="UP000015106">
    <property type="component" value="Chromosome 2"/>
</dbReference>
<keyword evidence="3" id="KW-1185">Reference proteome</keyword>
<protein>
    <submittedName>
        <fullName evidence="2">Uncharacterized protein</fullName>
    </submittedName>
</protein>